<evidence type="ECO:0000259" key="4">
    <source>
        <dbReference type="Pfam" id="PF01522"/>
    </source>
</evidence>
<evidence type="ECO:0000256" key="3">
    <source>
        <dbReference type="SAM" id="SignalP"/>
    </source>
</evidence>
<evidence type="ECO:0000313" key="5">
    <source>
        <dbReference type="EMBL" id="KZN67295.1"/>
    </source>
</evidence>
<dbReference type="InterPro" id="IPR011330">
    <property type="entry name" value="Glyco_hydro/deAcase_b/a-brl"/>
</dbReference>
<keyword evidence="1" id="KW-0479">Metal-binding</keyword>
<reference evidence="5 6" key="1">
    <citation type="submission" date="2013-07" db="EMBL/GenBank/DDBJ databases">
        <title>Comparative Genomic and Metabolomic Analysis of Twelve Strains of Pseudoalteromonas luteoviolacea.</title>
        <authorList>
            <person name="Vynne N.G."/>
            <person name="Mansson M."/>
            <person name="Gram L."/>
        </authorList>
    </citation>
    <scope>NUCLEOTIDE SEQUENCE [LARGE SCALE GENOMIC DNA]</scope>
    <source>
        <strain evidence="5 6">S4060-1</strain>
    </source>
</reference>
<evidence type="ECO:0000256" key="1">
    <source>
        <dbReference type="ARBA" id="ARBA00022723"/>
    </source>
</evidence>
<dbReference type="GO" id="GO:0016810">
    <property type="term" value="F:hydrolase activity, acting on carbon-nitrogen (but not peptide) bonds"/>
    <property type="evidence" value="ECO:0007669"/>
    <property type="project" value="InterPro"/>
</dbReference>
<dbReference type="PANTHER" id="PTHR10587">
    <property type="entry name" value="GLYCOSYL TRANSFERASE-RELATED"/>
    <property type="match status" value="1"/>
</dbReference>
<dbReference type="EMBL" id="AUXX01000015">
    <property type="protein sequence ID" value="KZN67295.1"/>
    <property type="molecule type" value="Genomic_DNA"/>
</dbReference>
<protein>
    <recommendedName>
        <fullName evidence="4">NodB homology domain-containing protein</fullName>
    </recommendedName>
</protein>
<dbReference type="GO" id="GO:0016020">
    <property type="term" value="C:membrane"/>
    <property type="evidence" value="ECO:0007669"/>
    <property type="project" value="TreeGrafter"/>
</dbReference>
<name>A0A162BRT6_9GAMM</name>
<evidence type="ECO:0000256" key="2">
    <source>
        <dbReference type="ARBA" id="ARBA00022801"/>
    </source>
</evidence>
<sequence length="305" mass="34948">MRAFIFVIAFMALFFCGSSASKEIALTFDDAPLPGNSFMSGEEKTQRIIEGLQAQQVNDALFFVTTGNINDEQGIERLNAYTKAGFHLGHHSHGHFSLNKSTSNDYLLDFYQSHLILQSYDNVLKLHRFPFLHYGETQEKREQIKARLEELQYQIGYVTVDNFDWYINSKLLDAISKKKSINYDRLKEVYVETIWRSIEFYDQVAVKHLGTEVKHVLLLHENELAALFIGDLVAHIKSKGWKIIAPSEAYKDPTLIKYSASLEFNKQGRVAAMAHDRGTDKALLRSEAENTQYLDALLKTHSVFK</sequence>
<dbReference type="InterPro" id="IPR002509">
    <property type="entry name" value="NODB_dom"/>
</dbReference>
<dbReference type="RefSeq" id="WP_063381089.1">
    <property type="nucleotide sequence ID" value="NZ_AUXX01000015.1"/>
</dbReference>
<dbReference type="Pfam" id="PF01522">
    <property type="entry name" value="Polysacc_deac_1"/>
    <property type="match status" value="1"/>
</dbReference>
<feature type="chain" id="PRO_5007832967" description="NodB homology domain-containing protein" evidence="3">
    <location>
        <begin position="21"/>
        <end position="305"/>
    </location>
</feature>
<dbReference type="PATRIC" id="fig|1365257.3.peg.2272"/>
<evidence type="ECO:0000313" key="6">
    <source>
        <dbReference type="Proteomes" id="UP000076661"/>
    </source>
</evidence>
<comment type="caution">
    <text evidence="5">The sequence shown here is derived from an EMBL/GenBank/DDBJ whole genome shotgun (WGS) entry which is preliminary data.</text>
</comment>
<dbReference type="GO" id="GO:0005975">
    <property type="term" value="P:carbohydrate metabolic process"/>
    <property type="evidence" value="ECO:0007669"/>
    <property type="project" value="InterPro"/>
</dbReference>
<dbReference type="InterPro" id="IPR050248">
    <property type="entry name" value="Polysacc_deacetylase_ArnD"/>
</dbReference>
<feature type="domain" description="NodB homology" evidence="4">
    <location>
        <begin position="20"/>
        <end position="137"/>
    </location>
</feature>
<dbReference type="AlphaFoldDB" id="A0A162BRT6"/>
<proteinExistence type="predicted"/>
<dbReference type="GO" id="GO:0046872">
    <property type="term" value="F:metal ion binding"/>
    <property type="evidence" value="ECO:0007669"/>
    <property type="project" value="UniProtKB-KW"/>
</dbReference>
<feature type="signal peptide" evidence="3">
    <location>
        <begin position="1"/>
        <end position="20"/>
    </location>
</feature>
<dbReference type="Proteomes" id="UP000076661">
    <property type="component" value="Unassembled WGS sequence"/>
</dbReference>
<dbReference type="PANTHER" id="PTHR10587:SF133">
    <property type="entry name" value="CHITIN DEACETYLASE 1-RELATED"/>
    <property type="match status" value="1"/>
</dbReference>
<dbReference type="SUPFAM" id="SSF88713">
    <property type="entry name" value="Glycoside hydrolase/deacetylase"/>
    <property type="match status" value="1"/>
</dbReference>
<accession>A0A162BRT6</accession>
<dbReference type="Gene3D" id="3.20.20.370">
    <property type="entry name" value="Glycoside hydrolase/deacetylase"/>
    <property type="match status" value="1"/>
</dbReference>
<keyword evidence="3" id="KW-0732">Signal</keyword>
<gene>
    <name evidence="5" type="ORF">N478_17890</name>
</gene>
<keyword evidence="2" id="KW-0378">Hydrolase</keyword>
<organism evidence="5 6">
    <name type="scientific">Pseudoalteromonas luteoviolacea S4060-1</name>
    <dbReference type="NCBI Taxonomy" id="1365257"/>
    <lineage>
        <taxon>Bacteria</taxon>
        <taxon>Pseudomonadati</taxon>
        <taxon>Pseudomonadota</taxon>
        <taxon>Gammaproteobacteria</taxon>
        <taxon>Alteromonadales</taxon>
        <taxon>Pseudoalteromonadaceae</taxon>
        <taxon>Pseudoalteromonas</taxon>
    </lineage>
</organism>